<feature type="transmembrane region" description="Helical" evidence="7">
    <location>
        <begin position="104"/>
        <end position="126"/>
    </location>
</feature>
<organism evidence="9 10">
    <name type="scientific">Lysinibacillus agricola</name>
    <dbReference type="NCBI Taxonomy" id="2590012"/>
    <lineage>
        <taxon>Bacteria</taxon>
        <taxon>Bacillati</taxon>
        <taxon>Bacillota</taxon>
        <taxon>Bacilli</taxon>
        <taxon>Bacillales</taxon>
        <taxon>Bacillaceae</taxon>
        <taxon>Lysinibacillus</taxon>
    </lineage>
</organism>
<dbReference type="InterPro" id="IPR020846">
    <property type="entry name" value="MFS_dom"/>
</dbReference>
<feature type="domain" description="Major facilitator superfamily (MFS) profile" evidence="8">
    <location>
        <begin position="7"/>
        <end position="403"/>
    </location>
</feature>
<keyword evidence="6 7" id="KW-0472">Membrane</keyword>
<sequence length="418" mass="46687">MEVWKKNMYILSIAQFLVMSAFSLIIPFIPVYLKSDLGVHTQTDIQLWTGMIFGATFLSAFIFQPIWGKIADRTSRKTILIRSAIGMAFATFLMTYSTTAWHLLVLRFILGIFGGFIPASSPFITMNTPKEKIGYALGVAQSGAYTGNIFGPLIGGVLGQWIGFYKILYVSSAMLLISGALILFFLTEINKPEPNTLKVPTSKKRRINFFSELQEIMKEPLIGILFMVGFLIQFSTMSTSPFLATYVESMWNNDSFLTTMVGLSVSISGFSIMIFSPILGRKADQVGPEIILLISLFGNFICYVSQALVSSIWLFLLARFLMGMFIGGLLPSVISLIRKYAPEKMESLTFGYYHSALFLGNLIGPLLGGYLSGIIHIKGVIFLAGLLFLVNSLFLKFHLFRQESYVSLLKRAISIRRY</sequence>
<feature type="transmembrane region" description="Helical" evidence="7">
    <location>
        <begin position="133"/>
        <end position="155"/>
    </location>
</feature>
<feature type="transmembrane region" description="Helical" evidence="7">
    <location>
        <begin position="221"/>
        <end position="244"/>
    </location>
</feature>
<feature type="transmembrane region" description="Helical" evidence="7">
    <location>
        <begin position="79"/>
        <end position="98"/>
    </location>
</feature>
<evidence type="ECO:0000313" key="9">
    <source>
        <dbReference type="EMBL" id="QQP13354.1"/>
    </source>
</evidence>
<protein>
    <submittedName>
        <fullName evidence="9">MFS transporter</fullName>
    </submittedName>
</protein>
<keyword evidence="2" id="KW-0813">Transport</keyword>
<feature type="transmembrane region" description="Helical" evidence="7">
    <location>
        <begin position="350"/>
        <end position="368"/>
    </location>
</feature>
<keyword evidence="5 7" id="KW-1133">Transmembrane helix</keyword>
<feature type="transmembrane region" description="Helical" evidence="7">
    <location>
        <begin position="256"/>
        <end position="278"/>
    </location>
</feature>
<evidence type="ECO:0000256" key="6">
    <source>
        <dbReference type="ARBA" id="ARBA00023136"/>
    </source>
</evidence>
<dbReference type="PANTHER" id="PTHR43414">
    <property type="entry name" value="MULTIDRUG RESISTANCE PROTEIN MDTG"/>
    <property type="match status" value="1"/>
</dbReference>
<feature type="transmembrane region" description="Helical" evidence="7">
    <location>
        <begin position="320"/>
        <end position="338"/>
    </location>
</feature>
<reference evidence="9 10" key="1">
    <citation type="submission" date="2020-01" db="EMBL/GenBank/DDBJ databases">
        <authorList>
            <person name="Liu G."/>
            <person name="Liu B."/>
        </authorList>
    </citation>
    <scope>NUCLEOTIDE SEQUENCE [LARGE SCALE GENOMIC DNA]</scope>
    <source>
        <strain evidence="9 10">FJAT-51161</strain>
    </source>
</reference>
<dbReference type="SUPFAM" id="SSF103473">
    <property type="entry name" value="MFS general substrate transporter"/>
    <property type="match status" value="2"/>
</dbReference>
<evidence type="ECO:0000256" key="3">
    <source>
        <dbReference type="ARBA" id="ARBA00022475"/>
    </source>
</evidence>
<evidence type="ECO:0000256" key="5">
    <source>
        <dbReference type="ARBA" id="ARBA00022989"/>
    </source>
</evidence>
<dbReference type="RefSeq" id="WP_053596270.1">
    <property type="nucleotide sequence ID" value="NZ_CP067341.1"/>
</dbReference>
<feature type="transmembrane region" description="Helical" evidence="7">
    <location>
        <begin position="167"/>
        <end position="186"/>
    </location>
</feature>
<feature type="transmembrane region" description="Helical" evidence="7">
    <location>
        <begin position="45"/>
        <end position="67"/>
    </location>
</feature>
<dbReference type="Gene3D" id="1.20.1250.20">
    <property type="entry name" value="MFS general substrate transporter like domains"/>
    <property type="match status" value="2"/>
</dbReference>
<evidence type="ECO:0000259" key="8">
    <source>
        <dbReference type="PROSITE" id="PS50850"/>
    </source>
</evidence>
<evidence type="ECO:0000256" key="1">
    <source>
        <dbReference type="ARBA" id="ARBA00004651"/>
    </source>
</evidence>
<feature type="transmembrane region" description="Helical" evidence="7">
    <location>
        <begin position="290"/>
        <end position="314"/>
    </location>
</feature>
<evidence type="ECO:0000256" key="2">
    <source>
        <dbReference type="ARBA" id="ARBA00022448"/>
    </source>
</evidence>
<name>A0ABX7AYT2_9BACI</name>
<dbReference type="InterPro" id="IPR001958">
    <property type="entry name" value="Tet-R_TetA/multi-R_MdtG-like"/>
</dbReference>
<dbReference type="PRINTS" id="PR01035">
    <property type="entry name" value="TCRTETA"/>
</dbReference>
<feature type="transmembrane region" description="Helical" evidence="7">
    <location>
        <begin position="9"/>
        <end position="33"/>
    </location>
</feature>
<evidence type="ECO:0000256" key="4">
    <source>
        <dbReference type="ARBA" id="ARBA00022692"/>
    </source>
</evidence>
<keyword evidence="3" id="KW-1003">Cell membrane</keyword>
<keyword evidence="4 7" id="KW-0812">Transmembrane</keyword>
<dbReference type="InterPro" id="IPR036259">
    <property type="entry name" value="MFS_trans_sf"/>
</dbReference>
<dbReference type="PANTHER" id="PTHR43414:SF1">
    <property type="entry name" value="PEPTIDE PERMEASE"/>
    <property type="match status" value="1"/>
</dbReference>
<comment type="subcellular location">
    <subcellularLocation>
        <location evidence="1">Cell membrane</location>
        <topology evidence="1">Multi-pass membrane protein</topology>
    </subcellularLocation>
</comment>
<keyword evidence="10" id="KW-1185">Reference proteome</keyword>
<dbReference type="InterPro" id="IPR011701">
    <property type="entry name" value="MFS"/>
</dbReference>
<evidence type="ECO:0000313" key="10">
    <source>
        <dbReference type="Proteomes" id="UP000596049"/>
    </source>
</evidence>
<feature type="transmembrane region" description="Helical" evidence="7">
    <location>
        <begin position="374"/>
        <end position="395"/>
    </location>
</feature>
<dbReference type="Pfam" id="PF07690">
    <property type="entry name" value="MFS_1"/>
    <property type="match status" value="1"/>
</dbReference>
<proteinExistence type="predicted"/>
<dbReference type="Proteomes" id="UP000596049">
    <property type="component" value="Chromosome"/>
</dbReference>
<dbReference type="EMBL" id="CP067341">
    <property type="protein sequence ID" value="QQP13354.1"/>
    <property type="molecule type" value="Genomic_DNA"/>
</dbReference>
<gene>
    <name evidence="9" type="ORF">FJQ98_04645</name>
</gene>
<dbReference type="PROSITE" id="PS50850">
    <property type="entry name" value="MFS"/>
    <property type="match status" value="1"/>
</dbReference>
<evidence type="ECO:0000256" key="7">
    <source>
        <dbReference type="SAM" id="Phobius"/>
    </source>
</evidence>
<accession>A0ABX7AYT2</accession>